<feature type="transmembrane region" description="Helical" evidence="1">
    <location>
        <begin position="7"/>
        <end position="29"/>
    </location>
</feature>
<evidence type="ECO:0000256" key="1">
    <source>
        <dbReference type="SAM" id="Phobius"/>
    </source>
</evidence>
<keyword evidence="1" id="KW-0472">Membrane</keyword>
<dbReference type="RefSeq" id="WP_268045544.1">
    <property type="nucleotide sequence ID" value="NZ_CP104064.1"/>
</dbReference>
<evidence type="ECO:0000313" key="2">
    <source>
        <dbReference type="EMBL" id="WAH38002.1"/>
    </source>
</evidence>
<sequence length="117" mass="12569">MNWIRTIIRFIVSALVYRFVAFLVPGFAIANFGSALLTAIVVALVGWGVEALLGRRVTRYSRGIVGFIVSVVVLYVAQWIVPGMSVSVGGAIIASIVIGIIDMLLPVEKSGVTPDRH</sequence>
<reference evidence="2" key="1">
    <citation type="submission" date="2022-08" db="EMBL/GenBank/DDBJ databases">
        <title>Alicyclobacillus dauci DSM2870, complete genome.</title>
        <authorList>
            <person name="Wang Q."/>
            <person name="Cai R."/>
            <person name="Wang Z."/>
        </authorList>
    </citation>
    <scope>NUCLEOTIDE SEQUENCE</scope>
    <source>
        <strain evidence="2">DSM 28700</strain>
    </source>
</reference>
<dbReference type="PANTHER" id="PTHR37309:SF1">
    <property type="entry name" value="SLR0284 PROTEIN"/>
    <property type="match status" value="1"/>
</dbReference>
<dbReference type="InterPro" id="IPR007165">
    <property type="entry name" value="Phage_holin_4_2"/>
</dbReference>
<proteinExistence type="predicted"/>
<feature type="transmembrane region" description="Helical" evidence="1">
    <location>
        <begin position="60"/>
        <end position="81"/>
    </location>
</feature>
<dbReference type="PANTHER" id="PTHR37309">
    <property type="entry name" value="SLR0284 PROTEIN"/>
    <property type="match status" value="1"/>
</dbReference>
<organism evidence="2 3">
    <name type="scientific">Alicyclobacillus dauci</name>
    <dbReference type="NCBI Taxonomy" id="1475485"/>
    <lineage>
        <taxon>Bacteria</taxon>
        <taxon>Bacillati</taxon>
        <taxon>Bacillota</taxon>
        <taxon>Bacilli</taxon>
        <taxon>Bacillales</taxon>
        <taxon>Alicyclobacillaceae</taxon>
        <taxon>Alicyclobacillus</taxon>
    </lineage>
</organism>
<keyword evidence="1" id="KW-0812">Transmembrane</keyword>
<protein>
    <submittedName>
        <fullName evidence="2">Phage holin family protein</fullName>
    </submittedName>
</protein>
<dbReference type="EMBL" id="CP104064">
    <property type="protein sequence ID" value="WAH38002.1"/>
    <property type="molecule type" value="Genomic_DNA"/>
</dbReference>
<gene>
    <name evidence="2" type="ORF">NZD86_05800</name>
</gene>
<keyword evidence="1" id="KW-1133">Transmembrane helix</keyword>
<feature type="transmembrane region" description="Helical" evidence="1">
    <location>
        <begin position="35"/>
        <end position="53"/>
    </location>
</feature>
<evidence type="ECO:0000313" key="3">
    <source>
        <dbReference type="Proteomes" id="UP001164803"/>
    </source>
</evidence>
<feature type="transmembrane region" description="Helical" evidence="1">
    <location>
        <begin position="87"/>
        <end position="107"/>
    </location>
</feature>
<accession>A0ABY6Z5W2</accession>
<dbReference type="Proteomes" id="UP001164803">
    <property type="component" value="Chromosome"/>
</dbReference>
<name>A0ABY6Z5W2_9BACL</name>
<keyword evidence="3" id="KW-1185">Reference proteome</keyword>
<dbReference type="Pfam" id="PF04020">
    <property type="entry name" value="Phage_holin_4_2"/>
    <property type="match status" value="1"/>
</dbReference>